<gene>
    <name evidence="2" type="ORF">C4N9_01265</name>
</gene>
<dbReference type="Proteomes" id="UP000244940">
    <property type="component" value="Unassembled WGS sequence"/>
</dbReference>
<dbReference type="EMBL" id="QEYD01000001">
    <property type="protein sequence ID" value="PWE31672.1"/>
    <property type="molecule type" value="Genomic_DNA"/>
</dbReference>
<feature type="region of interest" description="Disordered" evidence="1">
    <location>
        <begin position="1"/>
        <end position="61"/>
    </location>
</feature>
<keyword evidence="3" id="KW-1185">Reference proteome</keyword>
<evidence type="ECO:0000256" key="1">
    <source>
        <dbReference type="SAM" id="MobiDB-lite"/>
    </source>
</evidence>
<feature type="compositionally biased region" description="Basic and acidic residues" evidence="1">
    <location>
        <begin position="35"/>
        <end position="61"/>
    </location>
</feature>
<evidence type="ECO:0000313" key="3">
    <source>
        <dbReference type="Proteomes" id="UP000244940"/>
    </source>
</evidence>
<dbReference type="OrthoDB" id="7872038at2"/>
<proteinExistence type="predicted"/>
<dbReference type="AlphaFoldDB" id="A0A2U2CII3"/>
<reference evidence="2 3" key="1">
    <citation type="submission" date="2018-05" db="EMBL/GenBank/DDBJ databases">
        <title>Pararhodobacter marina sp. nov., isolated from deep-sea water of the Indian Ocean.</title>
        <authorList>
            <person name="Lai Q.Sr."/>
            <person name="Liu X."/>
            <person name="Shao Z."/>
        </authorList>
    </citation>
    <scope>NUCLEOTIDE SEQUENCE [LARGE SCALE GENOMIC DNA]</scope>
    <source>
        <strain evidence="2 3">CIC4N-9</strain>
    </source>
</reference>
<protein>
    <submittedName>
        <fullName evidence="2">Uncharacterized protein</fullName>
    </submittedName>
</protein>
<comment type="caution">
    <text evidence="2">The sequence shown here is derived from an EMBL/GenBank/DDBJ whole genome shotgun (WGS) entry which is preliminary data.</text>
</comment>
<name>A0A2U2CII3_9RHOB</name>
<evidence type="ECO:0000313" key="2">
    <source>
        <dbReference type="EMBL" id="PWE31672.1"/>
    </source>
</evidence>
<accession>A0A2U2CII3</accession>
<dbReference type="GeneID" id="94363508"/>
<sequence>MSKHPLDHDHGPSKGRLEKFTAAEKAEMPSAATRELQKRERTKGEAKLRAYTRIEKGGVSG</sequence>
<dbReference type="RefSeq" id="WP_109531473.1">
    <property type="nucleotide sequence ID" value="NZ_CAXPUO010000060.1"/>
</dbReference>
<organism evidence="2 3">
    <name type="scientific">Pararhodobacter marinus</name>
    <dbReference type="NCBI Taxonomy" id="2184063"/>
    <lineage>
        <taxon>Bacteria</taxon>
        <taxon>Pseudomonadati</taxon>
        <taxon>Pseudomonadota</taxon>
        <taxon>Alphaproteobacteria</taxon>
        <taxon>Rhodobacterales</taxon>
        <taxon>Paracoccaceae</taxon>
        <taxon>Pararhodobacter</taxon>
    </lineage>
</organism>
<feature type="compositionally biased region" description="Basic and acidic residues" evidence="1">
    <location>
        <begin position="1"/>
        <end position="27"/>
    </location>
</feature>